<protein>
    <submittedName>
        <fullName evidence="1">Uncharacterized protein</fullName>
    </submittedName>
</protein>
<dbReference type="RefSeq" id="WP_213350577.1">
    <property type="nucleotide sequence ID" value="NZ_JAHBGB010000002.1"/>
</dbReference>
<accession>A0ABW4YXK8</accession>
<keyword evidence="2" id="KW-1185">Reference proteome</keyword>
<evidence type="ECO:0000313" key="1">
    <source>
        <dbReference type="EMBL" id="MFD2140864.1"/>
    </source>
</evidence>
<comment type="caution">
    <text evidence="1">The sequence shown here is derived from an EMBL/GenBank/DDBJ whole genome shotgun (WGS) entry which is preliminary data.</text>
</comment>
<name>A0ABW4YXK8_9HYPH</name>
<dbReference type="EMBL" id="JBHUHD010000001">
    <property type="protein sequence ID" value="MFD2140864.1"/>
    <property type="molecule type" value="Genomic_DNA"/>
</dbReference>
<sequence length="83" mass="9946">MVDPPFVSFVLEFEHGTHRRHPACARDGRLRLATRRVQVFEYHIVSDMPIDTQDLVRNRRFNEIFQLRNLTCQFITLTYHDSD</sequence>
<dbReference type="Proteomes" id="UP001597299">
    <property type="component" value="Unassembled WGS sequence"/>
</dbReference>
<proteinExistence type="predicted"/>
<gene>
    <name evidence="1" type="ORF">ACFSNC_10665</name>
</gene>
<organism evidence="1 2">
    <name type="scientific">Ancylobacter oerskovii</name>
    <dbReference type="NCBI Taxonomy" id="459519"/>
    <lineage>
        <taxon>Bacteria</taxon>
        <taxon>Pseudomonadati</taxon>
        <taxon>Pseudomonadota</taxon>
        <taxon>Alphaproteobacteria</taxon>
        <taxon>Hyphomicrobiales</taxon>
        <taxon>Xanthobacteraceae</taxon>
        <taxon>Ancylobacter</taxon>
    </lineage>
</organism>
<evidence type="ECO:0000313" key="2">
    <source>
        <dbReference type="Proteomes" id="UP001597299"/>
    </source>
</evidence>
<reference evidence="2" key="1">
    <citation type="journal article" date="2019" name="Int. J. Syst. Evol. Microbiol.">
        <title>The Global Catalogue of Microorganisms (GCM) 10K type strain sequencing project: providing services to taxonomists for standard genome sequencing and annotation.</title>
        <authorList>
            <consortium name="The Broad Institute Genomics Platform"/>
            <consortium name="The Broad Institute Genome Sequencing Center for Infectious Disease"/>
            <person name="Wu L."/>
            <person name="Ma J."/>
        </authorList>
    </citation>
    <scope>NUCLEOTIDE SEQUENCE [LARGE SCALE GENOMIC DNA]</scope>
    <source>
        <strain evidence="2">CCM 7435</strain>
    </source>
</reference>